<feature type="domain" description="DUF8040" evidence="9">
    <location>
        <begin position="1"/>
        <end position="51"/>
    </location>
</feature>
<dbReference type="AlphaFoldDB" id="A0A3S3NQM3"/>
<dbReference type="GO" id="GO:0005634">
    <property type="term" value="C:nucleus"/>
    <property type="evidence" value="ECO:0007669"/>
    <property type="project" value="UniProtKB-SubCell"/>
</dbReference>
<feature type="domain" description="DDE Tnp4" evidence="8">
    <location>
        <begin position="72"/>
        <end position="185"/>
    </location>
</feature>
<dbReference type="GO" id="GO:0046872">
    <property type="term" value="F:metal ion binding"/>
    <property type="evidence" value="ECO:0007669"/>
    <property type="project" value="UniProtKB-KW"/>
</dbReference>
<evidence type="ECO:0000313" key="11">
    <source>
        <dbReference type="Proteomes" id="UP000283530"/>
    </source>
</evidence>
<name>A0A3S3NQM3_9MAGN</name>
<keyword evidence="6" id="KW-0378">Hydrolase</keyword>
<accession>A0A3S3NQM3</accession>
<dbReference type="PANTHER" id="PTHR22930:SF228">
    <property type="entry name" value="PROTEIN ALP1-LIKE"/>
    <property type="match status" value="1"/>
</dbReference>
<dbReference type="GO" id="GO:0016787">
    <property type="term" value="F:hydrolase activity"/>
    <property type="evidence" value="ECO:0007669"/>
    <property type="project" value="UniProtKB-KW"/>
</dbReference>
<keyword evidence="5" id="KW-0479">Metal-binding</keyword>
<evidence type="ECO:0000256" key="6">
    <source>
        <dbReference type="ARBA" id="ARBA00022801"/>
    </source>
</evidence>
<dbReference type="InterPro" id="IPR045249">
    <property type="entry name" value="HARBI1-like"/>
</dbReference>
<organism evidence="10 11">
    <name type="scientific">Cinnamomum micranthum f. kanehirae</name>
    <dbReference type="NCBI Taxonomy" id="337451"/>
    <lineage>
        <taxon>Eukaryota</taxon>
        <taxon>Viridiplantae</taxon>
        <taxon>Streptophyta</taxon>
        <taxon>Embryophyta</taxon>
        <taxon>Tracheophyta</taxon>
        <taxon>Spermatophyta</taxon>
        <taxon>Magnoliopsida</taxon>
        <taxon>Magnoliidae</taxon>
        <taxon>Laurales</taxon>
        <taxon>Lauraceae</taxon>
        <taxon>Cinnamomum</taxon>
    </lineage>
</organism>
<dbReference type="GO" id="GO:0004518">
    <property type="term" value="F:nuclease activity"/>
    <property type="evidence" value="ECO:0007669"/>
    <property type="project" value="UniProtKB-KW"/>
</dbReference>
<dbReference type="PANTHER" id="PTHR22930">
    <property type="match status" value="1"/>
</dbReference>
<dbReference type="InterPro" id="IPR058353">
    <property type="entry name" value="DUF8040"/>
</dbReference>
<comment type="subcellular location">
    <subcellularLocation>
        <location evidence="2">Nucleus</location>
    </subcellularLocation>
</comment>
<dbReference type="STRING" id="337451.A0A3S3NQM3"/>
<gene>
    <name evidence="10" type="ORF">CKAN_00155100</name>
</gene>
<comment type="caution">
    <text evidence="10">The sequence shown here is derived from an EMBL/GenBank/DDBJ whole genome shotgun (WGS) entry which is preliminary data.</text>
</comment>
<comment type="similarity">
    <text evidence="3">Belongs to the HARBI1 family.</text>
</comment>
<evidence type="ECO:0000256" key="2">
    <source>
        <dbReference type="ARBA" id="ARBA00004123"/>
    </source>
</evidence>
<evidence type="ECO:0000256" key="7">
    <source>
        <dbReference type="ARBA" id="ARBA00023242"/>
    </source>
</evidence>
<dbReference type="Pfam" id="PF26138">
    <property type="entry name" value="DUF8040"/>
    <property type="match status" value="1"/>
</dbReference>
<reference evidence="10 11" key="1">
    <citation type="journal article" date="2019" name="Nat. Plants">
        <title>Stout camphor tree genome fills gaps in understanding of flowering plant genome evolution.</title>
        <authorList>
            <person name="Chaw S.M."/>
            <person name="Liu Y.C."/>
            <person name="Wu Y.W."/>
            <person name="Wang H.Y."/>
            <person name="Lin C.I."/>
            <person name="Wu C.S."/>
            <person name="Ke H.M."/>
            <person name="Chang L.Y."/>
            <person name="Hsu C.Y."/>
            <person name="Yang H.T."/>
            <person name="Sudianto E."/>
            <person name="Hsu M.H."/>
            <person name="Wu K.P."/>
            <person name="Wang L.N."/>
            <person name="Leebens-Mack J.H."/>
            <person name="Tsai I.J."/>
        </authorList>
    </citation>
    <scope>NUCLEOTIDE SEQUENCE [LARGE SCALE GENOMIC DNA]</scope>
    <source>
        <strain evidence="11">cv. Chaw 1501</strain>
        <tissue evidence="10">Young leaves</tissue>
    </source>
</reference>
<keyword evidence="11" id="KW-1185">Reference proteome</keyword>
<evidence type="ECO:0000256" key="1">
    <source>
        <dbReference type="ARBA" id="ARBA00001968"/>
    </source>
</evidence>
<evidence type="ECO:0000259" key="9">
    <source>
        <dbReference type="Pfam" id="PF26138"/>
    </source>
</evidence>
<dbReference type="Pfam" id="PF13359">
    <property type="entry name" value="DDE_Tnp_4"/>
    <property type="match status" value="1"/>
</dbReference>
<evidence type="ECO:0000259" key="8">
    <source>
        <dbReference type="Pfam" id="PF13359"/>
    </source>
</evidence>
<proteinExistence type="inferred from homology"/>
<dbReference type="EMBL" id="QPKB01000001">
    <property type="protein sequence ID" value="RWR73285.1"/>
    <property type="molecule type" value="Genomic_DNA"/>
</dbReference>
<evidence type="ECO:0000256" key="4">
    <source>
        <dbReference type="ARBA" id="ARBA00022722"/>
    </source>
</evidence>
<dbReference type="OrthoDB" id="1681765at2759"/>
<sequence length="255" mass="29791">MEKHVFRSLCNALKSRNLLHDSKFLLVEEQLAIFLMTISFRNRMMADRFQHLDTPPEIVNNPKYYPWFKDCVGAIDGTHVSASVPIKDQVPYTGKYYVVDSSYSSTPGYLVPYKGERYHLSQYRGRGRRPNGKKELFNYYHSSLRNVIERCFGILKAKFPILKLMLSYSLRRQRQIVIVACRLHNFIKMEMQSDRDFIHFRDEGFMVENNYGQNNGDNNMSEPLEMGTTQGRHEMARKQDEIADALFANHGGLEE</sequence>
<dbReference type="Proteomes" id="UP000283530">
    <property type="component" value="Unassembled WGS sequence"/>
</dbReference>
<evidence type="ECO:0000256" key="5">
    <source>
        <dbReference type="ARBA" id="ARBA00022723"/>
    </source>
</evidence>
<protein>
    <submittedName>
        <fullName evidence="10">Protein ALP1-like protein</fullName>
    </submittedName>
</protein>
<evidence type="ECO:0000313" key="10">
    <source>
        <dbReference type="EMBL" id="RWR73285.1"/>
    </source>
</evidence>
<dbReference type="InterPro" id="IPR027806">
    <property type="entry name" value="HARBI1_dom"/>
</dbReference>
<keyword evidence="4" id="KW-0540">Nuclease</keyword>
<evidence type="ECO:0000256" key="3">
    <source>
        <dbReference type="ARBA" id="ARBA00006958"/>
    </source>
</evidence>
<keyword evidence="7" id="KW-0539">Nucleus</keyword>
<comment type="cofactor">
    <cofactor evidence="1">
        <name>a divalent metal cation</name>
        <dbReference type="ChEBI" id="CHEBI:60240"/>
    </cofactor>
</comment>